<evidence type="ECO:0000313" key="2">
    <source>
        <dbReference type="EMBL" id="CRY76694.1"/>
    </source>
</evidence>
<dbReference type="KEGG" id="nfr:ERS450000_01981"/>
<dbReference type="EMBL" id="LN868938">
    <property type="protein sequence ID" value="CRY76694.1"/>
    <property type="molecule type" value="Genomic_DNA"/>
</dbReference>
<name>A0A0H5NNH3_NOCFR</name>
<feature type="region of interest" description="Disordered" evidence="1">
    <location>
        <begin position="1"/>
        <end position="60"/>
    </location>
</feature>
<proteinExistence type="predicted"/>
<evidence type="ECO:0000256" key="1">
    <source>
        <dbReference type="SAM" id="MobiDB-lite"/>
    </source>
</evidence>
<reference evidence="3" key="1">
    <citation type="submission" date="2015-03" db="EMBL/GenBank/DDBJ databases">
        <authorList>
            <consortium name="Pathogen Informatics"/>
        </authorList>
    </citation>
    <scope>NUCLEOTIDE SEQUENCE [LARGE SCALE GENOMIC DNA]</scope>
    <source>
        <strain evidence="3">NCTC11134</strain>
    </source>
</reference>
<accession>A0A0H5NNH3</accession>
<protein>
    <submittedName>
        <fullName evidence="2">Uncharacterized protein</fullName>
    </submittedName>
</protein>
<organism evidence="2 3">
    <name type="scientific">Nocardia farcinica</name>
    <dbReference type="NCBI Taxonomy" id="37329"/>
    <lineage>
        <taxon>Bacteria</taxon>
        <taxon>Bacillati</taxon>
        <taxon>Actinomycetota</taxon>
        <taxon>Actinomycetes</taxon>
        <taxon>Mycobacteriales</taxon>
        <taxon>Nocardiaceae</taxon>
        <taxon>Nocardia</taxon>
    </lineage>
</organism>
<sequence length="60" mass="6474">MRWPKAGSTPNVTTPENTPQQTETGEPIPPENLDVDVTGYSVPPSDDPDNPETDPGDRRG</sequence>
<gene>
    <name evidence="2" type="ORF">ERS450000_01981</name>
</gene>
<dbReference type="AlphaFoldDB" id="A0A0H5NNH3"/>
<evidence type="ECO:0000313" key="3">
    <source>
        <dbReference type="Proteomes" id="UP000057820"/>
    </source>
</evidence>
<dbReference type="Proteomes" id="UP000057820">
    <property type="component" value="Chromosome 1"/>
</dbReference>
<feature type="compositionally biased region" description="Low complexity" evidence="1">
    <location>
        <begin position="9"/>
        <end position="24"/>
    </location>
</feature>